<keyword evidence="6" id="KW-1185">Reference proteome</keyword>
<dbReference type="InterPro" id="IPR054746">
    <property type="entry name" value="GLMA-like_second"/>
</dbReference>
<dbReference type="InterPro" id="IPR017853">
    <property type="entry name" value="GH"/>
</dbReference>
<feature type="domain" description="Glycoside hydrolase 35 catalytic" evidence="3">
    <location>
        <begin position="11"/>
        <end position="208"/>
    </location>
</feature>
<dbReference type="Gene3D" id="3.20.20.80">
    <property type="entry name" value="Glycosidases"/>
    <property type="match status" value="1"/>
</dbReference>
<feature type="domain" description="GLMA-like second" evidence="4">
    <location>
        <begin position="459"/>
        <end position="592"/>
    </location>
</feature>
<protein>
    <submittedName>
        <fullName evidence="5">Uncharacterized protein</fullName>
    </submittedName>
</protein>
<evidence type="ECO:0000313" key="6">
    <source>
        <dbReference type="Proteomes" id="UP000076623"/>
    </source>
</evidence>
<dbReference type="PRINTS" id="PR00742">
    <property type="entry name" value="GLHYDRLASE35"/>
</dbReference>
<sequence length="796" mass="91600">MKNIAIKDEKVIVDGQEVFLFGGELHYFRIPKQDWRERIQQVKEAGANMISTYVPWIFHEYEEGVTDLTGTSRPERDLHTFLQLVKDEGMFCLVRPGPYVMAEIVDHGVPTWFIDNYPEAVGKTSVGEIHPTRVVSYSHPTFLEKTELWYEKVCAVIKPFLVTNGGTVILFQLDNEVGMFHWVTNQPDYNASTLQEFQQHLTTNYNEQSFQETFRIPFGDIQSFAENMTKKPEAIYAHALRNEFGLFLRQHYKRFIEHLKQSAEEKGIDVPFVVNIHGFHGIDILKRGTMYPIGISQLLETAKIENTLMAGDYYIGNIEYDSYVDIVLANAFTKAIQWKEQPLFSAEFQGGSIHDKPKLQPTTFDLTTRLCIADGMNGVNYYMFGAGENYENIGLFGRRHDWQAPLTKSGQKNPHYPVIQHIGKMLQTFENSLLQTKPVVDTHLGFYPDYYMTEFHDEHTKDMVDHIQRDRETFMANGIAKALRVNNIIYDAINVQDDDEIDPNKVSSLWMFSTEWMDENIQRKLVLYLENGGKLILFPTIPTKTLKNVPCTILKDYINVNVKETKHRVFGQIDQADNVLIDRADIYETTDGAFAHIEDKPDQVIAFEKQLGKGQLYMFGVGMDHGFHYQNDIIVELAKRAGIQSRFTLEEELDITVRSSPEKGDFFFLQNFDEFKKTTTIAYDGTTLFGGKEISIPMRSGLMLPVNVPLHEDLFIEYGTGEIYETVQQQEEISLTIKMIQREEEFVFRSSSWKPVDTKGISIEEVQEHTFKVLISTTEDTASIRFQPAFANAIQP</sequence>
<dbReference type="PANTHER" id="PTHR23421">
    <property type="entry name" value="BETA-GALACTOSIDASE RELATED"/>
    <property type="match status" value="1"/>
</dbReference>
<proteinExistence type="inferred from homology"/>
<evidence type="ECO:0000313" key="5">
    <source>
        <dbReference type="EMBL" id="ANC78680.1"/>
    </source>
</evidence>
<dbReference type="AlphaFoldDB" id="A0A160IR43"/>
<evidence type="ECO:0000259" key="4">
    <source>
        <dbReference type="Pfam" id="PF22369"/>
    </source>
</evidence>
<dbReference type="GO" id="GO:0004553">
    <property type="term" value="F:hydrolase activity, hydrolyzing O-glycosyl compounds"/>
    <property type="evidence" value="ECO:0007669"/>
    <property type="project" value="InterPro"/>
</dbReference>
<dbReference type="InterPro" id="IPR001944">
    <property type="entry name" value="Glycoside_Hdrlase_35"/>
</dbReference>
<dbReference type="Proteomes" id="UP000076623">
    <property type="component" value="Chromosome"/>
</dbReference>
<comment type="similarity">
    <text evidence="1 2">Belongs to the glycosyl hydrolase 35 family.</text>
</comment>
<dbReference type="KEGG" id="fpn:ABE65_018505"/>
<gene>
    <name evidence="5" type="ORF">ABE65_018505</name>
</gene>
<dbReference type="Pfam" id="PF01301">
    <property type="entry name" value="Glyco_hydro_35"/>
    <property type="match status" value="1"/>
</dbReference>
<dbReference type="InterPro" id="IPR031330">
    <property type="entry name" value="Gly_Hdrlase_35_cat"/>
</dbReference>
<evidence type="ECO:0000256" key="2">
    <source>
        <dbReference type="RuleBase" id="RU003679"/>
    </source>
</evidence>
<reference evidence="5 6" key="1">
    <citation type="submission" date="2016-04" db="EMBL/GenBank/DDBJ databases">
        <title>Complete genome sequence of Fictibacillus phosphorivorans G25-29, a strain toxic to nematodes.</title>
        <authorList>
            <person name="Zheng Z."/>
        </authorList>
    </citation>
    <scope>NUCLEOTIDE SEQUENCE [LARGE SCALE GENOMIC DNA]</scope>
    <source>
        <strain evidence="5 6">G25-29</strain>
    </source>
</reference>
<dbReference type="STRING" id="1221500.ABE65_018505"/>
<accession>A0A160IR43</accession>
<dbReference type="RefSeq" id="WP_066398222.1">
    <property type="nucleotide sequence ID" value="NZ_CP015378.1"/>
</dbReference>
<name>A0A160IR43_9BACL</name>
<dbReference type="SUPFAM" id="SSF51445">
    <property type="entry name" value="(Trans)glycosidases"/>
    <property type="match status" value="1"/>
</dbReference>
<organism evidence="5 6">
    <name type="scientific">Fictibacillus phosphorivorans</name>
    <dbReference type="NCBI Taxonomy" id="1221500"/>
    <lineage>
        <taxon>Bacteria</taxon>
        <taxon>Bacillati</taxon>
        <taxon>Bacillota</taxon>
        <taxon>Bacilli</taxon>
        <taxon>Bacillales</taxon>
        <taxon>Fictibacillaceae</taxon>
        <taxon>Fictibacillus</taxon>
    </lineage>
</organism>
<dbReference type="EMBL" id="CP015378">
    <property type="protein sequence ID" value="ANC78680.1"/>
    <property type="molecule type" value="Genomic_DNA"/>
</dbReference>
<dbReference type="GO" id="GO:0005975">
    <property type="term" value="P:carbohydrate metabolic process"/>
    <property type="evidence" value="ECO:0007669"/>
    <property type="project" value="InterPro"/>
</dbReference>
<evidence type="ECO:0000256" key="1">
    <source>
        <dbReference type="ARBA" id="ARBA00009809"/>
    </source>
</evidence>
<dbReference type="InterPro" id="IPR029062">
    <property type="entry name" value="Class_I_gatase-like"/>
</dbReference>
<dbReference type="Pfam" id="PF22369">
    <property type="entry name" value="GLMA_2nd"/>
    <property type="match status" value="1"/>
</dbReference>
<evidence type="ECO:0000259" key="3">
    <source>
        <dbReference type="Pfam" id="PF01301"/>
    </source>
</evidence>
<dbReference type="Gene3D" id="3.40.50.880">
    <property type="match status" value="1"/>
</dbReference>